<evidence type="ECO:0000313" key="3">
    <source>
        <dbReference type="Proteomes" id="UP000187203"/>
    </source>
</evidence>
<accession>A0A1R3KN18</accession>
<evidence type="ECO:0000256" key="1">
    <source>
        <dbReference type="SAM" id="MobiDB-lite"/>
    </source>
</evidence>
<evidence type="ECO:0000313" key="2">
    <source>
        <dbReference type="EMBL" id="OMP08461.1"/>
    </source>
</evidence>
<keyword evidence="3" id="KW-1185">Reference proteome</keyword>
<protein>
    <recommendedName>
        <fullName evidence="4">Retrotransposon gag protein</fullName>
    </recommendedName>
</protein>
<dbReference type="OrthoDB" id="1002485at2759"/>
<dbReference type="AlphaFoldDB" id="A0A1R3KN18"/>
<evidence type="ECO:0008006" key="4">
    <source>
        <dbReference type="Google" id="ProtNLM"/>
    </source>
</evidence>
<feature type="region of interest" description="Disordered" evidence="1">
    <location>
        <begin position="30"/>
        <end position="54"/>
    </location>
</feature>
<proteinExistence type="predicted"/>
<feature type="compositionally biased region" description="Low complexity" evidence="1">
    <location>
        <begin position="36"/>
        <end position="50"/>
    </location>
</feature>
<gene>
    <name evidence="2" type="ORF">COLO4_06448</name>
</gene>
<reference evidence="3" key="1">
    <citation type="submission" date="2013-09" db="EMBL/GenBank/DDBJ databases">
        <title>Corchorus olitorius genome sequencing.</title>
        <authorList>
            <person name="Alam M."/>
            <person name="Haque M.S."/>
            <person name="Islam M.S."/>
            <person name="Emdad E.M."/>
            <person name="Islam M.M."/>
            <person name="Ahmed B."/>
            <person name="Halim A."/>
            <person name="Hossen Q.M.M."/>
            <person name="Hossain M.Z."/>
            <person name="Ahmed R."/>
            <person name="Khan M.M."/>
            <person name="Islam R."/>
            <person name="Rashid M.M."/>
            <person name="Khan S.A."/>
            <person name="Rahman M.S."/>
            <person name="Alam M."/>
            <person name="Yahiya A.S."/>
            <person name="Khan M.S."/>
            <person name="Azam M.S."/>
            <person name="Haque T."/>
            <person name="Lashkar M.Z.H."/>
            <person name="Akhand A.I."/>
            <person name="Morshed G."/>
            <person name="Roy S."/>
            <person name="Uddin K.S."/>
            <person name="Rabeya T."/>
            <person name="Hossain A.S."/>
            <person name="Chowdhury A."/>
            <person name="Snigdha A.R."/>
            <person name="Mortoza M.S."/>
            <person name="Matin S.A."/>
            <person name="Hoque S.M.E."/>
            <person name="Islam M.K."/>
            <person name="Roy D.K."/>
            <person name="Haider R."/>
            <person name="Moosa M.M."/>
            <person name="Elias S.M."/>
            <person name="Hasan A.M."/>
            <person name="Jahan S."/>
            <person name="Shafiuddin M."/>
            <person name="Mahmood N."/>
            <person name="Shommy N.S."/>
        </authorList>
    </citation>
    <scope>NUCLEOTIDE SEQUENCE [LARGE SCALE GENOMIC DNA]</scope>
    <source>
        <strain evidence="3">cv. O-4</strain>
    </source>
</reference>
<organism evidence="2 3">
    <name type="scientific">Corchorus olitorius</name>
    <dbReference type="NCBI Taxonomy" id="93759"/>
    <lineage>
        <taxon>Eukaryota</taxon>
        <taxon>Viridiplantae</taxon>
        <taxon>Streptophyta</taxon>
        <taxon>Embryophyta</taxon>
        <taxon>Tracheophyta</taxon>
        <taxon>Spermatophyta</taxon>
        <taxon>Magnoliopsida</taxon>
        <taxon>eudicotyledons</taxon>
        <taxon>Gunneridae</taxon>
        <taxon>Pentapetalae</taxon>
        <taxon>rosids</taxon>
        <taxon>malvids</taxon>
        <taxon>Malvales</taxon>
        <taxon>Malvaceae</taxon>
        <taxon>Grewioideae</taxon>
        <taxon>Apeibeae</taxon>
        <taxon>Corchorus</taxon>
    </lineage>
</organism>
<dbReference type="Proteomes" id="UP000187203">
    <property type="component" value="Unassembled WGS sequence"/>
</dbReference>
<dbReference type="EMBL" id="AWUE01012711">
    <property type="protein sequence ID" value="OMP08461.1"/>
    <property type="molecule type" value="Genomic_DNA"/>
</dbReference>
<sequence length="123" mass="14096">MHSSLEKVSTDLKQFIAQCLEKPTTMINLGTRTESPMDLSPADSASSDSSQRSYTKHAKLECPKFDGSDFIGWHHRILQFFEADSTPEDTRIRTIMMHLEGTTIQWHLNYMRVAESTGQMRML</sequence>
<comment type="caution">
    <text evidence="2">The sequence shown here is derived from an EMBL/GenBank/DDBJ whole genome shotgun (WGS) entry which is preliminary data.</text>
</comment>
<name>A0A1R3KN18_9ROSI</name>